<dbReference type="SMART" id="SM00260">
    <property type="entry name" value="CheW"/>
    <property type="match status" value="1"/>
</dbReference>
<dbReference type="GO" id="GO:0005829">
    <property type="term" value="C:cytosol"/>
    <property type="evidence" value="ECO:0007669"/>
    <property type="project" value="TreeGrafter"/>
</dbReference>
<dbReference type="GO" id="GO:0007165">
    <property type="term" value="P:signal transduction"/>
    <property type="evidence" value="ECO:0007669"/>
    <property type="project" value="InterPro"/>
</dbReference>
<gene>
    <name evidence="2" type="ORF">BJN45_07645</name>
</gene>
<dbReference type="PANTHER" id="PTHR22617:SF23">
    <property type="entry name" value="CHEMOTAXIS PROTEIN CHEW"/>
    <property type="match status" value="1"/>
</dbReference>
<dbReference type="Gene3D" id="3.30.450.20">
    <property type="entry name" value="PAS domain"/>
    <property type="match status" value="2"/>
</dbReference>
<reference evidence="2 3" key="1">
    <citation type="submission" date="2016-10" db="EMBL/GenBank/DDBJ databases">
        <title>Alkaliphiles isolated from bioreactors.</title>
        <authorList>
            <person name="Salah Z."/>
            <person name="Rout S.P."/>
            <person name="Humphreys P.N."/>
        </authorList>
    </citation>
    <scope>NUCLEOTIDE SEQUENCE [LARGE SCALE GENOMIC DNA]</scope>
    <source>
        <strain evidence="2 3">ZS02</strain>
    </source>
</reference>
<dbReference type="STRING" id="418702.BJN45_07645"/>
<dbReference type="InterPro" id="IPR039315">
    <property type="entry name" value="CheW"/>
</dbReference>
<feature type="domain" description="CheW-like" evidence="1">
    <location>
        <begin position="698"/>
        <end position="844"/>
    </location>
</feature>
<dbReference type="Pfam" id="PF01584">
    <property type="entry name" value="CheW"/>
    <property type="match status" value="1"/>
</dbReference>
<dbReference type="InterPro" id="IPR036061">
    <property type="entry name" value="CheW-like_dom_sf"/>
</dbReference>
<evidence type="ECO:0000313" key="2">
    <source>
        <dbReference type="EMBL" id="OMG55017.1"/>
    </source>
</evidence>
<dbReference type="Gene3D" id="2.40.50.180">
    <property type="entry name" value="CheA-289, Domain 4"/>
    <property type="match status" value="1"/>
</dbReference>
<dbReference type="EMBL" id="MTHD01000002">
    <property type="protein sequence ID" value="OMG55017.1"/>
    <property type="molecule type" value="Genomic_DNA"/>
</dbReference>
<proteinExistence type="predicted"/>
<keyword evidence="3" id="KW-1185">Reference proteome</keyword>
<dbReference type="AlphaFoldDB" id="A0A1R1I8L8"/>
<dbReference type="InterPro" id="IPR002545">
    <property type="entry name" value="CheW-lke_dom"/>
</dbReference>
<sequence length="853" mass="93006">MAKYKGIEVKDNVRQLLPHMPLIEEYREMLQSLQAVWDNLNLLGQLSGTTAEIGQTREAFASLTGELLNNLAEQTLAKREQEMKARSQVVIDILVRNLFERTADIGFLSTDEVIRQFAAEPGEPWALQQRFKEYVRKYSVYEDVVLLDCNGRILTRLMPDKQVAVIHDSWVREAVSTTAPYVEAYVHSGLFPEQSRSLIYAYRIKSERGETLGVLALCFRFADEMQRIFRGLTQPDDPGVMVLLDAAGLVISSSDPWQVPVGAELRVESGSLQRLRFAGRSYLVFASDTKGYQAYMGPGWRGLVMMPVAQAFDIHDDDPLDISEPALLASVMSGGRAFSEPLRAIPHKAEAIQRDLSRAVWNGTVRQGVASAAVNSAFSKILLREISRVGMSMREVFSRSIGNLQSTVLSSLLADSHFFAALAIDIMDRNLYERANDCRWWALDSTIRSLLANGTARDRRANLEKVITYINSLYTVYDNILLFDTAGKVLAVSNPDHASLVGQPLAEPWVDDCLGLRDSQSYAVSSFVPSPLYGGRPTYVYLAAVRAPNDAQVVGGIAIVFDSAPQFSTMLYDALPREASGEPVAGSFALFVDGEAKVIAASGGSFLPGQQLTLPAELLKPAADGHARLIALDGQVMAVGASPSSGYREFKGRDDEYRNEVSALVFIPLGAYDANARSADPEGEVAMHRPAIASDTPVREIATFHLGAHWLGLPVTSVLEAIELTGAACLPNAPKQVYGALIYRNETLPIYNLHAALGLEAPPGQTTACRQVVVVRGENGVNFGILVDRLGEVMEVPNDDIDDLSNIYVGVASVLASVVKTPPGSGLPMLVLLSVESMSEQLRGSNRPAPLDA</sequence>
<dbReference type="RefSeq" id="WP_076093633.1">
    <property type="nucleotide sequence ID" value="NZ_MTHD01000002.1"/>
</dbReference>
<name>A0A1R1I8L8_9RHOO</name>
<dbReference type="Gene3D" id="2.30.30.40">
    <property type="entry name" value="SH3 Domains"/>
    <property type="match status" value="1"/>
</dbReference>
<dbReference type="PROSITE" id="PS50851">
    <property type="entry name" value="CHEW"/>
    <property type="match status" value="1"/>
</dbReference>
<comment type="caution">
    <text evidence="2">The sequence shown here is derived from an EMBL/GenBank/DDBJ whole genome shotgun (WGS) entry which is preliminary data.</text>
</comment>
<dbReference type="OrthoDB" id="9814866at2"/>
<organism evidence="2 3">
    <name type="scientific">Azonexus hydrophilus</name>
    <dbReference type="NCBI Taxonomy" id="418702"/>
    <lineage>
        <taxon>Bacteria</taxon>
        <taxon>Pseudomonadati</taxon>
        <taxon>Pseudomonadota</taxon>
        <taxon>Betaproteobacteria</taxon>
        <taxon>Rhodocyclales</taxon>
        <taxon>Azonexaceae</taxon>
        <taxon>Azonexus</taxon>
    </lineage>
</organism>
<evidence type="ECO:0000313" key="3">
    <source>
        <dbReference type="Proteomes" id="UP000187526"/>
    </source>
</evidence>
<dbReference type="Proteomes" id="UP000187526">
    <property type="component" value="Unassembled WGS sequence"/>
</dbReference>
<evidence type="ECO:0000259" key="1">
    <source>
        <dbReference type="PROSITE" id="PS50851"/>
    </source>
</evidence>
<dbReference type="SUPFAM" id="SSF50341">
    <property type="entry name" value="CheW-like"/>
    <property type="match status" value="1"/>
</dbReference>
<accession>A0A1R1I8L8</accession>
<dbReference type="GO" id="GO:0006935">
    <property type="term" value="P:chemotaxis"/>
    <property type="evidence" value="ECO:0007669"/>
    <property type="project" value="InterPro"/>
</dbReference>
<protein>
    <recommendedName>
        <fullName evidence="1">CheW-like domain-containing protein</fullName>
    </recommendedName>
</protein>
<dbReference type="PANTHER" id="PTHR22617">
    <property type="entry name" value="CHEMOTAXIS SENSOR HISTIDINE KINASE-RELATED"/>
    <property type="match status" value="1"/>
</dbReference>